<accession>A0ACC0FJN2</accession>
<dbReference type="Proteomes" id="UP001060215">
    <property type="component" value="Chromosome 14"/>
</dbReference>
<name>A0ACC0FJN2_9ERIC</name>
<proteinExistence type="predicted"/>
<organism evidence="1 2">
    <name type="scientific">Camellia lanceoleosa</name>
    <dbReference type="NCBI Taxonomy" id="1840588"/>
    <lineage>
        <taxon>Eukaryota</taxon>
        <taxon>Viridiplantae</taxon>
        <taxon>Streptophyta</taxon>
        <taxon>Embryophyta</taxon>
        <taxon>Tracheophyta</taxon>
        <taxon>Spermatophyta</taxon>
        <taxon>Magnoliopsida</taxon>
        <taxon>eudicotyledons</taxon>
        <taxon>Gunneridae</taxon>
        <taxon>Pentapetalae</taxon>
        <taxon>asterids</taxon>
        <taxon>Ericales</taxon>
        <taxon>Theaceae</taxon>
        <taxon>Camellia</taxon>
    </lineage>
</organism>
<reference evidence="1 2" key="1">
    <citation type="journal article" date="2022" name="Plant J.">
        <title>Chromosome-level genome of Camellia lanceoleosa provides a valuable resource for understanding genome evolution and self-incompatibility.</title>
        <authorList>
            <person name="Gong W."/>
            <person name="Xiao S."/>
            <person name="Wang L."/>
            <person name="Liao Z."/>
            <person name="Chang Y."/>
            <person name="Mo W."/>
            <person name="Hu G."/>
            <person name="Li W."/>
            <person name="Zhao G."/>
            <person name="Zhu H."/>
            <person name="Hu X."/>
            <person name="Ji K."/>
            <person name="Xiang X."/>
            <person name="Song Q."/>
            <person name="Yuan D."/>
            <person name="Jin S."/>
            <person name="Zhang L."/>
        </authorList>
    </citation>
    <scope>NUCLEOTIDE SEQUENCE [LARGE SCALE GENOMIC DNA]</scope>
    <source>
        <strain evidence="1">SQ_2022a</strain>
    </source>
</reference>
<evidence type="ECO:0000313" key="2">
    <source>
        <dbReference type="Proteomes" id="UP001060215"/>
    </source>
</evidence>
<gene>
    <name evidence="1" type="ORF">LOK49_LG13G02401</name>
</gene>
<evidence type="ECO:0000313" key="1">
    <source>
        <dbReference type="EMBL" id="KAI7988255.1"/>
    </source>
</evidence>
<sequence length="376" mass="43799">MMLNEDPPFDDEFHKFLNFGKKLGLNFAFVPANNTAPHDHHDVVSIQQPCNNQQDKDEMIEKFKHGSLHLLVSTNLRDQIQPNLIDSTDCALVSEHERMQRCNNLAFNETNQFWDSDNETFLKFIIAKKIQQIVFFKQSIKAKADELIYILNKSLRPRSIINLLFAKQILAFCEKRLSFYDGLAPIYAQVIVLVTSKLPHSMDFFIAELNRLCIYTVPKHRNYLEFAFESEEAFYRTVGYKEQDGKIESDVSYLERLANYMRLYGALVQTEVEGAENWHGIMHGWAWLVRFLMGLPANVYTAVALEAFLSMAGYKLHKKYKIHFIRMMSTVSEQFLEELKREGDQKTVAVLARIQKYIEGREFLQEPEGCRATYYG</sequence>
<comment type="caution">
    <text evidence="1">The sequence shown here is derived from an EMBL/GenBank/DDBJ whole genome shotgun (WGS) entry which is preliminary data.</text>
</comment>
<keyword evidence="2" id="KW-1185">Reference proteome</keyword>
<dbReference type="EMBL" id="CM045771">
    <property type="protein sequence ID" value="KAI7988255.1"/>
    <property type="molecule type" value="Genomic_DNA"/>
</dbReference>
<protein>
    <submittedName>
        <fullName evidence="1">Protein GLE1</fullName>
    </submittedName>
</protein>